<dbReference type="AlphaFoldDB" id="A0A564YW92"/>
<sequence length="89" mass="10234">MAVPFSNTHLRVPPGFANILWCLAREVLREQPDNIIQFGMEYFKKLLLIRRETGEDDIAKLGAVSDDRYYNDHSFKIPSSTFNSDMANP</sequence>
<dbReference type="GO" id="GO:0005516">
    <property type="term" value="F:calmodulin binding"/>
    <property type="evidence" value="ECO:0007669"/>
    <property type="project" value="TreeGrafter"/>
</dbReference>
<gene>
    <name evidence="2" type="ORF">WMSIL1_LOCUS10416</name>
</gene>
<dbReference type="PANTHER" id="PTHR10699:SF11">
    <property type="entry name" value="IGLOO, ISOFORM A"/>
    <property type="match status" value="1"/>
</dbReference>
<name>A0A564YW92_HYMDI</name>
<dbReference type="SUPFAM" id="SSF47391">
    <property type="entry name" value="Dimerization-anchoring domain of cAMP-dependent PK regulatory subunit"/>
    <property type="match status" value="1"/>
</dbReference>
<dbReference type="SMART" id="SM00394">
    <property type="entry name" value="RIIa"/>
    <property type="match status" value="1"/>
</dbReference>
<dbReference type="Gene3D" id="1.20.890.10">
    <property type="entry name" value="cAMP-dependent protein kinase regulatory subunit, dimerization-anchoring domain"/>
    <property type="match status" value="1"/>
</dbReference>
<accession>A0A564YW92</accession>
<feature type="domain" description="RIIa" evidence="1">
    <location>
        <begin position="14"/>
        <end position="51"/>
    </location>
</feature>
<dbReference type="InterPro" id="IPR003117">
    <property type="entry name" value="cAMP_dep_PK_reg_su_I/II_a/b"/>
</dbReference>
<dbReference type="CDD" id="cd12100">
    <property type="entry name" value="DD_CABYR_SP17"/>
    <property type="match status" value="1"/>
</dbReference>
<evidence type="ECO:0000313" key="2">
    <source>
        <dbReference type="EMBL" id="VUZ51515.1"/>
    </source>
</evidence>
<evidence type="ECO:0000313" key="3">
    <source>
        <dbReference type="Proteomes" id="UP000321570"/>
    </source>
</evidence>
<evidence type="ECO:0000259" key="1">
    <source>
        <dbReference type="SMART" id="SM00394"/>
    </source>
</evidence>
<organism evidence="2 3">
    <name type="scientific">Hymenolepis diminuta</name>
    <name type="common">Rat tapeworm</name>
    <dbReference type="NCBI Taxonomy" id="6216"/>
    <lineage>
        <taxon>Eukaryota</taxon>
        <taxon>Metazoa</taxon>
        <taxon>Spiralia</taxon>
        <taxon>Lophotrochozoa</taxon>
        <taxon>Platyhelminthes</taxon>
        <taxon>Cestoda</taxon>
        <taxon>Eucestoda</taxon>
        <taxon>Cyclophyllidea</taxon>
        <taxon>Hymenolepididae</taxon>
        <taxon>Hymenolepis</taxon>
    </lineage>
</organism>
<dbReference type="InterPro" id="IPR047579">
    <property type="entry name" value="DD_CABYR_SP17"/>
</dbReference>
<proteinExistence type="predicted"/>
<dbReference type="EMBL" id="CABIJS010000444">
    <property type="protein sequence ID" value="VUZ51515.1"/>
    <property type="molecule type" value="Genomic_DNA"/>
</dbReference>
<keyword evidence="3" id="KW-1185">Reference proteome</keyword>
<protein>
    <recommendedName>
        <fullName evidence="1">RIIa domain-containing protein</fullName>
    </recommendedName>
</protein>
<dbReference type="PANTHER" id="PTHR10699">
    <property type="entry name" value="NEUROMODULIN"/>
    <property type="match status" value="1"/>
</dbReference>
<reference evidence="2 3" key="1">
    <citation type="submission" date="2019-07" db="EMBL/GenBank/DDBJ databases">
        <authorList>
            <person name="Jastrzebski P J."/>
            <person name="Paukszto L."/>
            <person name="Jastrzebski P J."/>
        </authorList>
    </citation>
    <scope>NUCLEOTIDE SEQUENCE [LARGE SCALE GENOMIC DNA]</scope>
    <source>
        <strain evidence="2 3">WMS-il1</strain>
    </source>
</reference>
<dbReference type="Pfam" id="PF02197">
    <property type="entry name" value="RIIa"/>
    <property type="match status" value="1"/>
</dbReference>
<dbReference type="Proteomes" id="UP000321570">
    <property type="component" value="Unassembled WGS sequence"/>
</dbReference>